<organism evidence="12 13">
    <name type="scientific">Heliocybe sulcata</name>
    <dbReference type="NCBI Taxonomy" id="5364"/>
    <lineage>
        <taxon>Eukaryota</taxon>
        <taxon>Fungi</taxon>
        <taxon>Dikarya</taxon>
        <taxon>Basidiomycota</taxon>
        <taxon>Agaricomycotina</taxon>
        <taxon>Agaricomycetes</taxon>
        <taxon>Gloeophyllales</taxon>
        <taxon>Gloeophyllaceae</taxon>
        <taxon>Heliocybe</taxon>
    </lineage>
</organism>
<dbReference type="GO" id="GO:0005886">
    <property type="term" value="C:plasma membrane"/>
    <property type="evidence" value="ECO:0007669"/>
    <property type="project" value="TreeGrafter"/>
</dbReference>
<evidence type="ECO:0000256" key="8">
    <source>
        <dbReference type="ARBA" id="ARBA00023170"/>
    </source>
</evidence>
<name>A0A5C3MWV8_9AGAM</name>
<keyword evidence="6" id="KW-0297">G-protein coupled receptor</keyword>
<feature type="region of interest" description="Disordered" evidence="10">
    <location>
        <begin position="409"/>
        <end position="435"/>
    </location>
</feature>
<feature type="transmembrane region" description="Helical" evidence="11">
    <location>
        <begin position="112"/>
        <end position="135"/>
    </location>
</feature>
<evidence type="ECO:0000256" key="5">
    <source>
        <dbReference type="ARBA" id="ARBA00022989"/>
    </source>
</evidence>
<sequence>MVADVPNSVFSAFSFIGFILVSVPFYWHLEAWNTGTCLYMGWTAVQLLNSFINSIVWNNNAINWAPVWCDISIRIFIGANVGTLAASLCINRRLYYISKVQAVIVSKKEKQRAILIDLLIGLGIPILQMVLAYVVQGHRFDIYENIGCYPFIWNTWVAYPLQKTWPLALSMVSAFYAVLSIIEFAKRKAEFSQFISAHNNLTTSRYLRLMALAGVEILCGIPLSVYSIWLNVTYTPVYPWTGWADVHFNFSRVGQVPAVIWHSDPVLQASLESSRWFFVICAFIFFGFFGFADEAIKHYKLLYVSSAKRLGFNATFPGSKVSGSSVLVGSKPRPPPLNTSMRGTASITLPLYLANSKQKQTTRRISDLSFSDTSKLDSVIIIGPDPDYRKDSLAPHPSEELELEWPDIHISSPQHDPDVPRSVMPSPYLGARELV</sequence>
<dbReference type="AlphaFoldDB" id="A0A5C3MWV8"/>
<evidence type="ECO:0000256" key="2">
    <source>
        <dbReference type="ARBA" id="ARBA00011085"/>
    </source>
</evidence>
<dbReference type="PANTHER" id="PTHR28097:SF1">
    <property type="entry name" value="PHEROMONE A FACTOR RECEPTOR"/>
    <property type="match status" value="1"/>
</dbReference>
<keyword evidence="13" id="KW-1185">Reference proteome</keyword>
<accession>A0A5C3MWV8</accession>
<feature type="transmembrane region" description="Helical" evidence="11">
    <location>
        <begin position="275"/>
        <end position="292"/>
    </location>
</feature>
<evidence type="ECO:0000256" key="9">
    <source>
        <dbReference type="ARBA" id="ARBA00023224"/>
    </source>
</evidence>
<dbReference type="OrthoDB" id="2874149at2759"/>
<feature type="transmembrane region" description="Helical" evidence="11">
    <location>
        <begin position="71"/>
        <end position="91"/>
    </location>
</feature>
<keyword evidence="7 11" id="KW-0472">Membrane</keyword>
<dbReference type="EMBL" id="ML213518">
    <property type="protein sequence ID" value="TFK48646.1"/>
    <property type="molecule type" value="Genomic_DNA"/>
</dbReference>
<comment type="subcellular location">
    <subcellularLocation>
        <location evidence="1">Membrane</location>
        <topology evidence="1">Multi-pass membrane protein</topology>
    </subcellularLocation>
</comment>
<evidence type="ECO:0000256" key="6">
    <source>
        <dbReference type="ARBA" id="ARBA00023040"/>
    </source>
</evidence>
<dbReference type="PANTHER" id="PTHR28097">
    <property type="entry name" value="PHEROMONE A FACTOR RECEPTOR"/>
    <property type="match status" value="1"/>
</dbReference>
<dbReference type="Pfam" id="PF02076">
    <property type="entry name" value="STE3"/>
    <property type="match status" value="1"/>
</dbReference>
<dbReference type="GO" id="GO:0000750">
    <property type="term" value="P:pheromone-dependent signal transduction involved in conjugation with cellular fusion"/>
    <property type="evidence" value="ECO:0007669"/>
    <property type="project" value="TreeGrafter"/>
</dbReference>
<evidence type="ECO:0000256" key="4">
    <source>
        <dbReference type="ARBA" id="ARBA00022692"/>
    </source>
</evidence>
<keyword evidence="9" id="KW-0807">Transducer</keyword>
<feature type="transmembrane region" description="Helical" evidence="11">
    <location>
        <begin position="6"/>
        <end position="27"/>
    </location>
</feature>
<dbReference type="PRINTS" id="PR00901">
    <property type="entry name" value="PHEROMONEBAR"/>
</dbReference>
<feature type="transmembrane region" description="Helical" evidence="11">
    <location>
        <begin position="206"/>
        <end position="229"/>
    </location>
</feature>
<keyword evidence="5 11" id="KW-1133">Transmembrane helix</keyword>
<evidence type="ECO:0000256" key="11">
    <source>
        <dbReference type="SAM" id="Phobius"/>
    </source>
</evidence>
<comment type="similarity">
    <text evidence="2">Belongs to the G-protein coupled receptor 4 family.</text>
</comment>
<dbReference type="Proteomes" id="UP000305948">
    <property type="component" value="Unassembled WGS sequence"/>
</dbReference>
<dbReference type="InterPro" id="IPR000481">
    <property type="entry name" value="GPCR_Pheromne_B_alpha_rcpt"/>
</dbReference>
<dbReference type="InterPro" id="IPR001499">
    <property type="entry name" value="GPCR_STE3"/>
</dbReference>
<evidence type="ECO:0000313" key="12">
    <source>
        <dbReference type="EMBL" id="TFK48646.1"/>
    </source>
</evidence>
<dbReference type="PRINTS" id="PR00899">
    <property type="entry name" value="GPCRSTE3"/>
</dbReference>
<feature type="transmembrane region" description="Helical" evidence="11">
    <location>
        <begin position="165"/>
        <end position="185"/>
    </location>
</feature>
<evidence type="ECO:0000256" key="7">
    <source>
        <dbReference type="ARBA" id="ARBA00023136"/>
    </source>
</evidence>
<keyword evidence="8" id="KW-0675">Receptor</keyword>
<dbReference type="CDD" id="cd14966">
    <property type="entry name" value="7tmD_STE3"/>
    <property type="match status" value="1"/>
</dbReference>
<keyword evidence="4 11" id="KW-0812">Transmembrane</keyword>
<reference evidence="12 13" key="1">
    <citation type="journal article" date="2019" name="Nat. Ecol. Evol.">
        <title>Megaphylogeny resolves global patterns of mushroom evolution.</title>
        <authorList>
            <person name="Varga T."/>
            <person name="Krizsan K."/>
            <person name="Foldi C."/>
            <person name="Dima B."/>
            <person name="Sanchez-Garcia M."/>
            <person name="Sanchez-Ramirez S."/>
            <person name="Szollosi G.J."/>
            <person name="Szarkandi J.G."/>
            <person name="Papp V."/>
            <person name="Albert L."/>
            <person name="Andreopoulos W."/>
            <person name="Angelini C."/>
            <person name="Antonin V."/>
            <person name="Barry K.W."/>
            <person name="Bougher N.L."/>
            <person name="Buchanan P."/>
            <person name="Buyck B."/>
            <person name="Bense V."/>
            <person name="Catcheside P."/>
            <person name="Chovatia M."/>
            <person name="Cooper J."/>
            <person name="Damon W."/>
            <person name="Desjardin D."/>
            <person name="Finy P."/>
            <person name="Geml J."/>
            <person name="Haridas S."/>
            <person name="Hughes K."/>
            <person name="Justo A."/>
            <person name="Karasinski D."/>
            <person name="Kautmanova I."/>
            <person name="Kiss B."/>
            <person name="Kocsube S."/>
            <person name="Kotiranta H."/>
            <person name="LaButti K.M."/>
            <person name="Lechner B.E."/>
            <person name="Liimatainen K."/>
            <person name="Lipzen A."/>
            <person name="Lukacs Z."/>
            <person name="Mihaltcheva S."/>
            <person name="Morgado L.N."/>
            <person name="Niskanen T."/>
            <person name="Noordeloos M.E."/>
            <person name="Ohm R.A."/>
            <person name="Ortiz-Santana B."/>
            <person name="Ovrebo C."/>
            <person name="Racz N."/>
            <person name="Riley R."/>
            <person name="Savchenko A."/>
            <person name="Shiryaev A."/>
            <person name="Soop K."/>
            <person name="Spirin V."/>
            <person name="Szebenyi C."/>
            <person name="Tomsovsky M."/>
            <person name="Tulloss R.E."/>
            <person name="Uehling J."/>
            <person name="Grigoriev I.V."/>
            <person name="Vagvolgyi C."/>
            <person name="Papp T."/>
            <person name="Martin F.M."/>
            <person name="Miettinen O."/>
            <person name="Hibbett D.S."/>
            <person name="Nagy L.G."/>
        </authorList>
    </citation>
    <scope>NUCLEOTIDE SEQUENCE [LARGE SCALE GENOMIC DNA]</scope>
    <source>
        <strain evidence="12 13">OMC1185</strain>
    </source>
</reference>
<keyword evidence="3" id="KW-0589">Pheromone response</keyword>
<dbReference type="GO" id="GO:0004934">
    <property type="term" value="F:mating-type alpha-factor pheromone receptor activity"/>
    <property type="evidence" value="ECO:0007669"/>
    <property type="project" value="InterPro"/>
</dbReference>
<protein>
    <submittedName>
        <fullName evidence="12">STE3-domain-containing protein</fullName>
    </submittedName>
</protein>
<evidence type="ECO:0000256" key="1">
    <source>
        <dbReference type="ARBA" id="ARBA00004141"/>
    </source>
</evidence>
<evidence type="ECO:0000313" key="13">
    <source>
        <dbReference type="Proteomes" id="UP000305948"/>
    </source>
</evidence>
<evidence type="ECO:0000256" key="10">
    <source>
        <dbReference type="SAM" id="MobiDB-lite"/>
    </source>
</evidence>
<proteinExistence type="inferred from homology"/>
<evidence type="ECO:0000256" key="3">
    <source>
        <dbReference type="ARBA" id="ARBA00022507"/>
    </source>
</evidence>
<gene>
    <name evidence="12" type="ORF">OE88DRAFT_1663716</name>
</gene>